<dbReference type="InterPro" id="IPR001646">
    <property type="entry name" value="5peptide_repeat"/>
</dbReference>
<feature type="compositionally biased region" description="Low complexity" evidence="5">
    <location>
        <begin position="335"/>
        <end position="349"/>
    </location>
</feature>
<evidence type="ECO:0000259" key="7">
    <source>
        <dbReference type="PROSITE" id="PS50011"/>
    </source>
</evidence>
<dbReference type="EMBL" id="CP012159">
    <property type="protein sequence ID" value="AKT42568.1"/>
    <property type="molecule type" value="Genomic_DNA"/>
</dbReference>
<reference evidence="8 9" key="1">
    <citation type="submission" date="2015-07" db="EMBL/GenBank/DDBJ databases">
        <title>Genome analysis of myxobacterium Chondromyces crocatus Cm c5 reveals a high potential for natural compound synthesis and the genetic basis for the loss of fruiting body formation.</title>
        <authorList>
            <person name="Zaburannyi N."/>
            <person name="Bunk B."/>
            <person name="Maier J."/>
            <person name="Overmann J."/>
            <person name="Mueller R."/>
        </authorList>
    </citation>
    <scope>NUCLEOTIDE SEQUENCE [LARGE SCALE GENOMIC DNA]</scope>
    <source>
        <strain evidence="8 9">Cm c5</strain>
    </source>
</reference>
<evidence type="ECO:0000256" key="5">
    <source>
        <dbReference type="SAM" id="MobiDB-lite"/>
    </source>
</evidence>
<feature type="transmembrane region" description="Helical" evidence="6">
    <location>
        <begin position="397"/>
        <end position="415"/>
    </location>
</feature>
<accession>A0A0K1EPN9</accession>
<dbReference type="SMART" id="SM00220">
    <property type="entry name" value="S_TKc"/>
    <property type="match status" value="1"/>
</dbReference>
<dbReference type="SUPFAM" id="SSF141571">
    <property type="entry name" value="Pentapeptide repeat-like"/>
    <property type="match status" value="1"/>
</dbReference>
<feature type="compositionally biased region" description="Polar residues" evidence="5">
    <location>
        <begin position="1"/>
        <end position="10"/>
    </location>
</feature>
<feature type="transmembrane region" description="Helical" evidence="6">
    <location>
        <begin position="421"/>
        <end position="442"/>
    </location>
</feature>
<dbReference type="Proteomes" id="UP000067626">
    <property type="component" value="Chromosome"/>
</dbReference>
<evidence type="ECO:0000313" key="8">
    <source>
        <dbReference type="EMBL" id="AKT42568.1"/>
    </source>
</evidence>
<dbReference type="GO" id="GO:0004674">
    <property type="term" value="F:protein serine/threonine kinase activity"/>
    <property type="evidence" value="ECO:0007669"/>
    <property type="project" value="TreeGrafter"/>
</dbReference>
<dbReference type="Gene3D" id="1.10.510.10">
    <property type="entry name" value="Transferase(Phosphotransferase) domain 1"/>
    <property type="match status" value="1"/>
</dbReference>
<sequence length="596" mass="60957">MSATALQTGAASAEGRPLPADPAALQPGDTVLDVLLAAPLGVGNVTRVWSGLDGERPVALKIFDPARAEAPGASAAFARGAAAGVRLCAGGAPPGVLPVFRSSPDGLTLVTALAEGDLNDLTALSWTPPQIVPFFELLCRAVQGAHEAGVIHGGLKPSNVFVSDSLEPLVADFGLTDLPSLVAASPDAGGHGPYAAPEALAGEGVLGASADVYSLGRVLYFLLLGRDPDEPVAEVPALFPLSSSPQGLVRIIRRCTARDPAARYQDVAALLHDLERHGQADVVGMAGPVFEPGAGRRLVDVLDAAPNSQRGARAFDDAGPISTRGGNPSVRGSIPAARPSSPGRGSSPGLELEDAPISGRPSLSRLSDAGAVSLRGSTAYPEGSGASTWLPRRAEQALAGAGAFLLVALALWLALSPIPSQGLLLVLRYGAAVGVALLTLALPRFSRRLVPARLAFAALACVLVHLVDASQLVTFRLRASLAAADPAVRAGAARLLVREGHRDLSNRDLSDLDLSYAELSVASFRGANLARANLTGAALTESTFDGADLTGALAHQADLSATNADAAEGWAMLLCDEHTRLPDPWACAGGHPARMP</sequence>
<keyword evidence="9" id="KW-1185">Reference proteome</keyword>
<dbReference type="GO" id="GO:0005524">
    <property type="term" value="F:ATP binding"/>
    <property type="evidence" value="ECO:0007669"/>
    <property type="project" value="UniProtKB-KW"/>
</dbReference>
<keyword evidence="1" id="KW-0808">Transferase</keyword>
<dbReference type="OrthoDB" id="5524872at2"/>
<feature type="region of interest" description="Disordered" evidence="5">
    <location>
        <begin position="1"/>
        <end position="22"/>
    </location>
</feature>
<keyword evidence="6" id="KW-0472">Membrane</keyword>
<dbReference type="KEGG" id="ccro:CMC5_067950"/>
<dbReference type="InterPro" id="IPR011009">
    <property type="entry name" value="Kinase-like_dom_sf"/>
</dbReference>
<dbReference type="RefSeq" id="WP_050434173.1">
    <property type="nucleotide sequence ID" value="NZ_CP012159.1"/>
</dbReference>
<evidence type="ECO:0000256" key="1">
    <source>
        <dbReference type="ARBA" id="ARBA00022679"/>
    </source>
</evidence>
<name>A0A0K1EPN9_CHOCO</name>
<keyword evidence="6" id="KW-1133">Transmembrane helix</keyword>
<dbReference type="STRING" id="52.CMC5_067950"/>
<feature type="region of interest" description="Disordered" evidence="5">
    <location>
        <begin position="310"/>
        <end position="364"/>
    </location>
</feature>
<evidence type="ECO:0000256" key="3">
    <source>
        <dbReference type="ARBA" id="ARBA00022777"/>
    </source>
</evidence>
<keyword evidence="4" id="KW-0067">ATP-binding</keyword>
<gene>
    <name evidence="8" type="ORF">CMC5_067950</name>
</gene>
<evidence type="ECO:0000313" key="9">
    <source>
        <dbReference type="Proteomes" id="UP000067626"/>
    </source>
</evidence>
<keyword evidence="3" id="KW-0418">Kinase</keyword>
<dbReference type="Gene3D" id="2.160.20.80">
    <property type="entry name" value="E3 ubiquitin-protein ligase SopA"/>
    <property type="match status" value="1"/>
</dbReference>
<keyword evidence="6" id="KW-0812">Transmembrane</keyword>
<dbReference type="AlphaFoldDB" id="A0A0K1EPN9"/>
<dbReference type="InterPro" id="IPR000719">
    <property type="entry name" value="Prot_kinase_dom"/>
</dbReference>
<keyword evidence="2" id="KW-0547">Nucleotide-binding</keyword>
<evidence type="ECO:0000256" key="2">
    <source>
        <dbReference type="ARBA" id="ARBA00022741"/>
    </source>
</evidence>
<dbReference type="SUPFAM" id="SSF56112">
    <property type="entry name" value="Protein kinase-like (PK-like)"/>
    <property type="match status" value="1"/>
</dbReference>
<evidence type="ECO:0000256" key="6">
    <source>
        <dbReference type="SAM" id="Phobius"/>
    </source>
</evidence>
<dbReference type="PROSITE" id="PS50011">
    <property type="entry name" value="PROTEIN_KINASE_DOM"/>
    <property type="match status" value="1"/>
</dbReference>
<dbReference type="Pfam" id="PF00069">
    <property type="entry name" value="Pkinase"/>
    <property type="match status" value="1"/>
</dbReference>
<feature type="domain" description="Protein kinase" evidence="7">
    <location>
        <begin position="34"/>
        <end position="275"/>
    </location>
</feature>
<evidence type="ECO:0000256" key="4">
    <source>
        <dbReference type="ARBA" id="ARBA00022840"/>
    </source>
</evidence>
<proteinExistence type="predicted"/>
<dbReference type="Pfam" id="PF00805">
    <property type="entry name" value="Pentapeptide"/>
    <property type="match status" value="1"/>
</dbReference>
<organism evidence="8 9">
    <name type="scientific">Chondromyces crocatus</name>
    <dbReference type="NCBI Taxonomy" id="52"/>
    <lineage>
        <taxon>Bacteria</taxon>
        <taxon>Pseudomonadati</taxon>
        <taxon>Myxococcota</taxon>
        <taxon>Polyangia</taxon>
        <taxon>Polyangiales</taxon>
        <taxon>Polyangiaceae</taxon>
        <taxon>Chondromyces</taxon>
    </lineage>
</organism>
<protein>
    <recommendedName>
        <fullName evidence="7">Protein kinase domain-containing protein</fullName>
    </recommendedName>
</protein>
<dbReference type="PANTHER" id="PTHR43289">
    <property type="entry name" value="MITOGEN-ACTIVATED PROTEIN KINASE KINASE KINASE 20-RELATED"/>
    <property type="match status" value="1"/>
</dbReference>
<dbReference type="PANTHER" id="PTHR43289:SF6">
    <property type="entry name" value="SERINE_THREONINE-PROTEIN KINASE NEKL-3"/>
    <property type="match status" value="1"/>
</dbReference>